<dbReference type="EMBL" id="GDJX01008232">
    <property type="protein sequence ID" value="JAT59704.1"/>
    <property type="molecule type" value="Transcribed_RNA"/>
</dbReference>
<dbReference type="InterPro" id="IPR042316">
    <property type="entry name" value="IRKI-like"/>
</dbReference>
<organism evidence="2">
    <name type="scientific">Anthurium amnicola</name>
    <dbReference type="NCBI Taxonomy" id="1678845"/>
    <lineage>
        <taxon>Eukaryota</taxon>
        <taxon>Viridiplantae</taxon>
        <taxon>Streptophyta</taxon>
        <taxon>Embryophyta</taxon>
        <taxon>Tracheophyta</taxon>
        <taxon>Spermatophyta</taxon>
        <taxon>Magnoliopsida</taxon>
        <taxon>Liliopsida</taxon>
        <taxon>Araceae</taxon>
        <taxon>Pothoideae</taxon>
        <taxon>Potheae</taxon>
        <taxon>Anthurium</taxon>
    </lineage>
</organism>
<proteinExistence type="predicted"/>
<feature type="non-terminal residue" evidence="2">
    <location>
        <position position="1"/>
    </location>
</feature>
<evidence type="ECO:0000256" key="1">
    <source>
        <dbReference type="SAM" id="MobiDB-lite"/>
    </source>
</evidence>
<feature type="region of interest" description="Disordered" evidence="1">
    <location>
        <begin position="1"/>
        <end position="61"/>
    </location>
</feature>
<sequence>PPPPPPPPPLPLFTAQRHVKPATGSYQRPPRRSAAAAGKTTDTKKTHPARGDGEHVVSSTRCRPTTVEKVSVVPLDAGHGRPAASSSLASPAHNSVLKVLFSSLPWKNPGLSSCSSGSATASFAPSVREEEWRIAATELSRRLIHAARKRDEALSEATHLRHSMSELEGKLAGLESYCRDLKHSTLDNHSRGHHLRPPAAPLPVGGWEFPLDAFLRAVSDSRSAVRHLSRSLAAQVDPSKPHDRSGLLFSLEALLSRAFYEDFESAGFQRGGPDRFLHPRARAEANLAAYAALRGVTWEDVLRKGTRPYSEPFSRFCDRKMGEVAGAWRG</sequence>
<reference evidence="2" key="1">
    <citation type="submission" date="2015-07" db="EMBL/GenBank/DDBJ databases">
        <title>Transcriptome Assembly of Anthurium amnicola.</title>
        <authorList>
            <person name="Suzuki J."/>
        </authorList>
    </citation>
    <scope>NUCLEOTIDE SEQUENCE</scope>
</reference>
<gene>
    <name evidence="2" type="primary">Grpel2</name>
    <name evidence="2" type="ORF">g.39898</name>
</gene>
<name>A0A1D1YYJ0_9ARAE</name>
<protein>
    <submittedName>
        <fullName evidence="2">GrpE 2, mitochondrial</fullName>
    </submittedName>
</protein>
<feature type="non-terminal residue" evidence="2">
    <location>
        <position position="330"/>
    </location>
</feature>
<dbReference type="PANTHER" id="PTHR31029">
    <property type="entry name" value="CYCLIN-DEPENDENT KINASE-LIKE PROTEIN"/>
    <property type="match status" value="1"/>
</dbReference>
<feature type="compositionally biased region" description="Pro residues" evidence="1">
    <location>
        <begin position="1"/>
        <end position="11"/>
    </location>
</feature>
<accession>A0A1D1YYJ0</accession>
<feature type="compositionally biased region" description="Basic and acidic residues" evidence="1">
    <location>
        <begin position="41"/>
        <end position="55"/>
    </location>
</feature>
<dbReference type="AlphaFoldDB" id="A0A1D1YYJ0"/>
<dbReference type="PANTHER" id="PTHR31029:SF4">
    <property type="entry name" value="CYCLIN-DEPENDENT KINASE-LIKE PROTEIN"/>
    <property type="match status" value="1"/>
</dbReference>
<evidence type="ECO:0000313" key="2">
    <source>
        <dbReference type="EMBL" id="JAT59704.1"/>
    </source>
</evidence>